<dbReference type="AlphaFoldDB" id="A0AAU8ES58"/>
<proteinExistence type="predicted"/>
<dbReference type="EMBL" id="CP159279">
    <property type="protein sequence ID" value="XCH11465.1"/>
    <property type="molecule type" value="Genomic_DNA"/>
</dbReference>
<feature type="region of interest" description="Disordered" evidence="1">
    <location>
        <begin position="79"/>
        <end position="100"/>
    </location>
</feature>
<evidence type="ECO:0000313" key="3">
    <source>
        <dbReference type="EMBL" id="XCH11502.1"/>
    </source>
</evidence>
<gene>
    <name evidence="3" type="ORF">ABRP34_00265</name>
    <name evidence="2" type="ORF">ABRP34_22310</name>
</gene>
<evidence type="ECO:0000256" key="1">
    <source>
        <dbReference type="SAM" id="MobiDB-lite"/>
    </source>
</evidence>
<organism evidence="2">
    <name type="scientific">Arthrobacter sp. K5</name>
    <dbReference type="NCBI Taxonomy" id="2839623"/>
    <lineage>
        <taxon>Bacteria</taxon>
        <taxon>Bacillati</taxon>
        <taxon>Actinomycetota</taxon>
        <taxon>Actinomycetes</taxon>
        <taxon>Micrococcales</taxon>
        <taxon>Micrococcaceae</taxon>
        <taxon>Arthrobacter</taxon>
    </lineage>
</organism>
<name>A0AAU8ES58_9MICC</name>
<dbReference type="EMBL" id="CP159279">
    <property type="protein sequence ID" value="XCH11502.1"/>
    <property type="molecule type" value="Genomic_DNA"/>
</dbReference>
<evidence type="ECO:0000313" key="2">
    <source>
        <dbReference type="EMBL" id="XCH11465.1"/>
    </source>
</evidence>
<protein>
    <submittedName>
        <fullName evidence="2">Uncharacterized protein</fullName>
    </submittedName>
</protein>
<dbReference type="RefSeq" id="WP_353711811.1">
    <property type="nucleotide sequence ID" value="NZ_CP159279.1"/>
</dbReference>
<sequence length="100" mass="10286">MPELNNDASDGAAPDPEMPGAEMPGAVWPELPMPGSASEAGVADPAVLATLDRVREVPGLPVSEHPAAYAAMHDALLEALNEEPQNEAPREEPQQGPGAA</sequence>
<feature type="region of interest" description="Disordered" evidence="1">
    <location>
        <begin position="1"/>
        <end position="40"/>
    </location>
</feature>
<accession>A0AAU8ES58</accession>
<reference evidence="2" key="1">
    <citation type="submission" date="2024-06" db="EMBL/GenBank/DDBJ databases">
        <title>Biodegradation of dimethachlon by Arthrobacter sp. K5: mechanistic insights and ecological implications.</title>
        <authorList>
            <person name="Hu S."/>
            <person name="Lu P."/>
        </authorList>
    </citation>
    <scope>NUCLEOTIDE SEQUENCE</scope>
    <source>
        <strain evidence="2">K5</strain>
    </source>
</reference>